<feature type="transmembrane region" description="Helical" evidence="1">
    <location>
        <begin position="26"/>
        <end position="44"/>
    </location>
</feature>
<dbReference type="EMBL" id="GEDG01016675">
    <property type="protein sequence ID" value="JAP22340.1"/>
    <property type="molecule type" value="Transcribed_RNA"/>
</dbReference>
<name>A0A0V0HPZ8_SOLCH</name>
<proteinExistence type="predicted"/>
<keyword evidence="1" id="KW-1133">Transmembrane helix</keyword>
<feature type="non-terminal residue" evidence="2">
    <location>
        <position position="1"/>
    </location>
</feature>
<evidence type="ECO:0000313" key="2">
    <source>
        <dbReference type="EMBL" id="JAP22340.1"/>
    </source>
</evidence>
<organism evidence="2">
    <name type="scientific">Solanum chacoense</name>
    <name type="common">Chaco potato</name>
    <dbReference type="NCBI Taxonomy" id="4108"/>
    <lineage>
        <taxon>Eukaryota</taxon>
        <taxon>Viridiplantae</taxon>
        <taxon>Streptophyta</taxon>
        <taxon>Embryophyta</taxon>
        <taxon>Tracheophyta</taxon>
        <taxon>Spermatophyta</taxon>
        <taxon>Magnoliopsida</taxon>
        <taxon>eudicotyledons</taxon>
        <taxon>Gunneridae</taxon>
        <taxon>Pentapetalae</taxon>
        <taxon>asterids</taxon>
        <taxon>lamiids</taxon>
        <taxon>Solanales</taxon>
        <taxon>Solanaceae</taxon>
        <taxon>Solanoideae</taxon>
        <taxon>Solaneae</taxon>
        <taxon>Solanum</taxon>
    </lineage>
</organism>
<sequence length="86" mass="9839">PNNLFLLFVFLSVVWLRKEIIWKEQVLTLLLLIALPGLCCYFLLELVPSQTLSDARLVLSKKCITCIICELGEDVLFMNLHLPSYG</sequence>
<keyword evidence="1" id="KW-0812">Transmembrane</keyword>
<evidence type="ECO:0000256" key="1">
    <source>
        <dbReference type="SAM" id="Phobius"/>
    </source>
</evidence>
<protein>
    <submittedName>
        <fullName evidence="2">Putative ovule protein</fullName>
    </submittedName>
</protein>
<dbReference type="AlphaFoldDB" id="A0A0V0HPZ8"/>
<keyword evidence="1" id="KW-0472">Membrane</keyword>
<reference evidence="2" key="1">
    <citation type="submission" date="2015-12" db="EMBL/GenBank/DDBJ databases">
        <title>Gene expression during late stages of embryo sac development: a critical building block for successful pollen-pistil interactions.</title>
        <authorList>
            <person name="Liu Y."/>
            <person name="Joly V."/>
            <person name="Sabar M."/>
            <person name="Matton D.P."/>
        </authorList>
    </citation>
    <scope>NUCLEOTIDE SEQUENCE</scope>
</reference>
<accession>A0A0V0HPZ8</accession>